<protein>
    <submittedName>
        <fullName evidence="2">Uncharacterized protein</fullName>
    </submittedName>
</protein>
<feature type="transmembrane region" description="Helical" evidence="1">
    <location>
        <begin position="12"/>
        <end position="37"/>
    </location>
</feature>
<keyword evidence="1" id="KW-0472">Membrane</keyword>
<keyword evidence="1" id="KW-0812">Transmembrane</keyword>
<dbReference type="AlphaFoldDB" id="V6HH60"/>
<reference evidence="2 3" key="1">
    <citation type="submission" date="2013-05" db="EMBL/GenBank/DDBJ databases">
        <authorList>
            <person name="Harkins D.M."/>
            <person name="Durkin A.S."/>
            <person name="Brinkac L.M."/>
            <person name="Haft D.H."/>
            <person name="Selengut J.D."/>
            <person name="Sanka R."/>
            <person name="DePew J."/>
            <person name="Purushe J."/>
            <person name="Hartskeerl R.A."/>
            <person name="Ahmed A."/>
            <person name="van der Linden H."/>
            <person name="Goris M.G.A."/>
            <person name="Vinetz J.M."/>
            <person name="Sutton G.G."/>
            <person name="Nierman W.C."/>
            <person name="Fouts D.E."/>
        </authorList>
    </citation>
    <scope>NUCLEOTIDE SEQUENCE [LARGE SCALE GENOMIC DNA]</scope>
    <source>
        <strain evidence="2 3">10</strain>
    </source>
</reference>
<sequence>MPERDKFESGIGIAMAKIIGYIIPNIVGLILIVLGWWTTIINVATLRFSGESYFNKWTYTGLILIIVGAYLPEIWIGLRNKLFGTKSET</sequence>
<keyword evidence="1" id="KW-1133">Transmembrane helix</keyword>
<name>V6HH60_9LEPT</name>
<proteinExistence type="predicted"/>
<organism evidence="2 3">
    <name type="scientific">Leptospira inadai serovar Lyme str. 10</name>
    <dbReference type="NCBI Taxonomy" id="1049790"/>
    <lineage>
        <taxon>Bacteria</taxon>
        <taxon>Pseudomonadati</taxon>
        <taxon>Spirochaetota</taxon>
        <taxon>Spirochaetia</taxon>
        <taxon>Leptospirales</taxon>
        <taxon>Leptospiraceae</taxon>
        <taxon>Leptospira</taxon>
    </lineage>
</organism>
<accession>V6HH60</accession>
<dbReference type="EMBL" id="AHMM02000025">
    <property type="protein sequence ID" value="EQA35485.1"/>
    <property type="molecule type" value="Genomic_DNA"/>
</dbReference>
<evidence type="ECO:0000313" key="2">
    <source>
        <dbReference type="EMBL" id="EQA35485.1"/>
    </source>
</evidence>
<evidence type="ECO:0000256" key="1">
    <source>
        <dbReference type="SAM" id="Phobius"/>
    </source>
</evidence>
<dbReference type="STRING" id="1049790.LEP1GSC047_1887"/>
<gene>
    <name evidence="2" type="ORF">LEP1GSC047_1887</name>
</gene>
<feature type="transmembrane region" description="Helical" evidence="1">
    <location>
        <begin position="57"/>
        <end position="78"/>
    </location>
</feature>
<comment type="caution">
    <text evidence="2">The sequence shown here is derived from an EMBL/GenBank/DDBJ whole genome shotgun (WGS) entry which is preliminary data.</text>
</comment>
<evidence type="ECO:0000313" key="3">
    <source>
        <dbReference type="Proteomes" id="UP000018719"/>
    </source>
</evidence>
<dbReference type="Proteomes" id="UP000018719">
    <property type="component" value="Unassembled WGS sequence"/>
</dbReference>